<feature type="region of interest" description="Disordered" evidence="1">
    <location>
        <begin position="334"/>
        <end position="367"/>
    </location>
</feature>
<protein>
    <recommendedName>
        <fullName evidence="5">G-protein coupled receptors family 1 profile domain-containing protein</fullName>
    </recommendedName>
</protein>
<evidence type="ECO:0000256" key="1">
    <source>
        <dbReference type="SAM" id="MobiDB-lite"/>
    </source>
</evidence>
<evidence type="ECO:0000313" key="3">
    <source>
        <dbReference type="EMBL" id="THH28445.1"/>
    </source>
</evidence>
<feature type="transmembrane region" description="Helical" evidence="2">
    <location>
        <begin position="127"/>
        <end position="149"/>
    </location>
</feature>
<feature type="transmembrane region" description="Helical" evidence="2">
    <location>
        <begin position="94"/>
        <end position="115"/>
    </location>
</feature>
<feature type="transmembrane region" description="Helical" evidence="2">
    <location>
        <begin position="225"/>
        <end position="244"/>
    </location>
</feature>
<sequence length="367" mass="40448">MSNVTLPNPTTPLAFLPPTLARHLEICRYVWAAALGAWLWDVATCLQEEYRMIVRSRFRKLSDVVYVLARITTGGFAMTAFCFVASPVNNCHTLAKVIGSFAALALPLNCLLFIFRVRAVFNQNRYVVGFFVVLWLAIFGSSMVAPFSVDGLHIGTTKYCIPTKVPADVSIGMTISAVHDTLVYLSITVRLTTFSLASTWSARIKMFLRGNGLGSMSKIVLQSGQLYYMATVGVNIVAATVILIPSVPPVYRAMFSPLNVILQNAMACKVYRQLKLGLIKDLEMSSVTDETLGSIRFTVYPTQHRNSGRRQGCRPQPRYTSTELDLAISTIPDILSQPNDHSDDEDNPDSAGTAYELDEVKIGEDAV</sequence>
<dbReference type="EMBL" id="SGPM01000178">
    <property type="protein sequence ID" value="THH28445.1"/>
    <property type="molecule type" value="Genomic_DNA"/>
</dbReference>
<proteinExistence type="predicted"/>
<feature type="transmembrane region" description="Helical" evidence="2">
    <location>
        <begin position="67"/>
        <end position="88"/>
    </location>
</feature>
<gene>
    <name evidence="3" type="ORF">EUX98_g5735</name>
</gene>
<comment type="caution">
    <text evidence="3">The sequence shown here is derived from an EMBL/GenBank/DDBJ whole genome shotgun (WGS) entry which is preliminary data.</text>
</comment>
<evidence type="ECO:0008006" key="5">
    <source>
        <dbReference type="Google" id="ProtNLM"/>
    </source>
</evidence>
<accession>A0A4S4MRP3</accession>
<evidence type="ECO:0000313" key="4">
    <source>
        <dbReference type="Proteomes" id="UP000308730"/>
    </source>
</evidence>
<keyword evidence="2" id="KW-0812">Transmembrane</keyword>
<keyword evidence="2" id="KW-0472">Membrane</keyword>
<feature type="compositionally biased region" description="Basic and acidic residues" evidence="1">
    <location>
        <begin position="358"/>
        <end position="367"/>
    </location>
</feature>
<keyword evidence="2" id="KW-1133">Transmembrane helix</keyword>
<organism evidence="3 4">
    <name type="scientific">Antrodiella citrinella</name>
    <dbReference type="NCBI Taxonomy" id="2447956"/>
    <lineage>
        <taxon>Eukaryota</taxon>
        <taxon>Fungi</taxon>
        <taxon>Dikarya</taxon>
        <taxon>Basidiomycota</taxon>
        <taxon>Agaricomycotina</taxon>
        <taxon>Agaricomycetes</taxon>
        <taxon>Polyporales</taxon>
        <taxon>Steccherinaceae</taxon>
        <taxon>Antrodiella</taxon>
    </lineage>
</organism>
<dbReference type="Proteomes" id="UP000308730">
    <property type="component" value="Unassembled WGS sequence"/>
</dbReference>
<reference evidence="3 4" key="1">
    <citation type="submission" date="2019-02" db="EMBL/GenBank/DDBJ databases">
        <title>Genome sequencing of the rare red list fungi Antrodiella citrinella (Flaviporus citrinellus).</title>
        <authorList>
            <person name="Buettner E."/>
            <person name="Kellner H."/>
        </authorList>
    </citation>
    <scope>NUCLEOTIDE SEQUENCE [LARGE SCALE GENOMIC DNA]</scope>
    <source>
        <strain evidence="3 4">DSM 108506</strain>
    </source>
</reference>
<dbReference type="OrthoDB" id="3230658at2759"/>
<evidence type="ECO:0000256" key="2">
    <source>
        <dbReference type="SAM" id="Phobius"/>
    </source>
</evidence>
<feature type="transmembrane region" description="Helical" evidence="2">
    <location>
        <begin position="182"/>
        <end position="204"/>
    </location>
</feature>
<name>A0A4S4MRP3_9APHY</name>
<dbReference type="AlphaFoldDB" id="A0A4S4MRP3"/>
<keyword evidence="4" id="KW-1185">Reference proteome</keyword>